<dbReference type="InParanoid" id="A0A3B5QWF3"/>
<dbReference type="Gene3D" id="1.10.30.10">
    <property type="entry name" value="High mobility group box domain"/>
    <property type="match status" value="3"/>
</dbReference>
<feature type="domain" description="HMG box" evidence="6">
    <location>
        <begin position="196"/>
        <end position="259"/>
    </location>
</feature>
<reference evidence="7" key="3">
    <citation type="submission" date="2025-08" db="UniProtKB">
        <authorList>
            <consortium name="Ensembl"/>
        </authorList>
    </citation>
    <scope>IDENTIFICATION</scope>
    <source>
        <strain evidence="7">JP 163 A</strain>
    </source>
</reference>
<evidence type="ECO:0000313" key="7">
    <source>
        <dbReference type="Ensembl" id="ENSXMAP00000034665.1"/>
    </source>
</evidence>
<dbReference type="SUPFAM" id="SSF47095">
    <property type="entry name" value="HMG-box"/>
    <property type="match status" value="3"/>
</dbReference>
<dbReference type="InterPro" id="IPR036910">
    <property type="entry name" value="HMG_box_dom_sf"/>
</dbReference>
<evidence type="ECO:0000256" key="3">
    <source>
        <dbReference type="ARBA" id="ARBA00023242"/>
    </source>
</evidence>
<name>A0A3B5QWF3_XIPMA</name>
<reference evidence="8" key="2">
    <citation type="journal article" date="2013" name="Nat. Genet.">
        <title>The genome of the platyfish, Xiphophorus maculatus, provides insights into evolutionary adaptation and several complex traits.</title>
        <authorList>
            <person name="Schartl M."/>
            <person name="Walter R.B."/>
            <person name="Shen Y."/>
            <person name="Garcia T."/>
            <person name="Catchen J."/>
            <person name="Amores A."/>
            <person name="Braasch I."/>
            <person name="Chalopin D."/>
            <person name="Volff J.N."/>
            <person name="Lesch K.P."/>
            <person name="Bisazza A."/>
            <person name="Minx P."/>
            <person name="Hillier L."/>
            <person name="Wilson R.K."/>
            <person name="Fuerstenberg S."/>
            <person name="Boore J."/>
            <person name="Searle S."/>
            <person name="Postlethwait J.H."/>
            <person name="Warren W.C."/>
        </authorList>
    </citation>
    <scope>NUCLEOTIDE SEQUENCE [LARGE SCALE GENOMIC DNA]</scope>
    <source>
        <strain evidence="8">JP 163 A</strain>
    </source>
</reference>
<dbReference type="InterPro" id="IPR051762">
    <property type="entry name" value="UBF1"/>
</dbReference>
<keyword evidence="5" id="KW-0175">Coiled coil</keyword>
<dbReference type="Ensembl" id="ENSXMAT00000031993.1">
    <property type="protein sequence ID" value="ENSXMAP00000034665.1"/>
    <property type="gene ID" value="ENSXMAG00000024453.1"/>
</dbReference>
<accession>A0A3B5QWF3</accession>
<reference evidence="7" key="4">
    <citation type="submission" date="2025-09" db="UniProtKB">
        <authorList>
            <consortium name="Ensembl"/>
        </authorList>
    </citation>
    <scope>IDENTIFICATION</scope>
    <source>
        <strain evidence="7">JP 163 A</strain>
    </source>
</reference>
<reference evidence="8" key="1">
    <citation type="submission" date="2012-01" db="EMBL/GenBank/DDBJ databases">
        <authorList>
            <person name="Walter R."/>
            <person name="Schartl M."/>
            <person name="Warren W."/>
        </authorList>
    </citation>
    <scope>NUCLEOTIDE SEQUENCE [LARGE SCALE GENOMIC DNA]</scope>
    <source>
        <strain evidence="8">JP 163 A</strain>
    </source>
</reference>
<comment type="subcellular location">
    <subcellularLocation>
        <location evidence="1">Nucleus</location>
    </subcellularLocation>
</comment>
<keyword evidence="3 4" id="KW-0539">Nucleus</keyword>
<dbReference type="InterPro" id="IPR009071">
    <property type="entry name" value="HMG_box_dom"/>
</dbReference>
<dbReference type="GO" id="GO:0005634">
    <property type="term" value="C:nucleus"/>
    <property type="evidence" value="ECO:0007669"/>
    <property type="project" value="UniProtKB-SubCell"/>
</dbReference>
<keyword evidence="2 4" id="KW-0238">DNA-binding</keyword>
<feature type="domain" description="HMG box" evidence="6">
    <location>
        <begin position="104"/>
        <end position="172"/>
    </location>
</feature>
<dbReference type="PROSITE" id="PS50118">
    <property type="entry name" value="HMG_BOX_2"/>
    <property type="match status" value="2"/>
</dbReference>
<proteinExistence type="predicted"/>
<evidence type="ECO:0000256" key="2">
    <source>
        <dbReference type="ARBA" id="ARBA00023125"/>
    </source>
</evidence>
<sequence length="447" mass="53445">MTESEMDVAESAKAWTTANLLKLVGRIRSNTPESEKTTNYQSGLLSVNWDKTAFPPYSAKECHDKWQKVMKKMRKVRSLPDLIAEAEEVVSKPLLHRRTHPDFPKYPCSARIDYMKKNFSRLKKKHPRLTMTEIVVKALKKYNELPDEKKDEYEKRHALERAKYWRKFDNFCKNNNLHCTRRARKAKLAAIEGLPVKPPRGGLSLFIKEHAAEKPSLGLDFFSDMKKRWRKLDATEKHEYYTRCLKMRHEYNAKLKEYLDRFDETEKQLFIKEQEIRFMKAKPLSVQRMSPREPKMPSQTLLTYFARDKMMSLARSKKRWHKLSVKEKERYKEQMHSNMEQYSENLQKWFEKLTPEEQTKYLKQKPSKLRFLDGKNKQVYDREELHLSQPSDSEDEEIIEISSEEDIWSSYEVMLMVLPVENNKYTQNNCWIFLNESVCSYESVIKY</sequence>
<protein>
    <submittedName>
        <fullName evidence="7">Nucleolar transcription factor 1-A-like</fullName>
    </submittedName>
</protein>
<dbReference type="GO" id="GO:0003677">
    <property type="term" value="F:DNA binding"/>
    <property type="evidence" value="ECO:0007669"/>
    <property type="project" value="UniProtKB-UniRule"/>
</dbReference>
<evidence type="ECO:0000256" key="4">
    <source>
        <dbReference type="PROSITE-ProRule" id="PRU00267"/>
    </source>
</evidence>
<dbReference type="Pfam" id="PF00505">
    <property type="entry name" value="HMG_box"/>
    <property type="match status" value="1"/>
</dbReference>
<dbReference type="OMA" id="FHQDSWS"/>
<dbReference type="PANTHER" id="PTHR46318">
    <property type="entry name" value="UPSTREAM BINDING TRANSCRIPTION FACTOR"/>
    <property type="match status" value="1"/>
</dbReference>
<dbReference type="SMART" id="SM00398">
    <property type="entry name" value="HMG"/>
    <property type="match status" value="2"/>
</dbReference>
<dbReference type="STRING" id="8083.ENSXMAP00000034665"/>
<feature type="DNA-binding region" description="HMG box" evidence="4">
    <location>
        <begin position="196"/>
        <end position="259"/>
    </location>
</feature>
<dbReference type="AlphaFoldDB" id="A0A3B5QWF3"/>
<organism evidence="7 8">
    <name type="scientific">Xiphophorus maculatus</name>
    <name type="common">Southern platyfish</name>
    <name type="synonym">Platypoecilus maculatus</name>
    <dbReference type="NCBI Taxonomy" id="8083"/>
    <lineage>
        <taxon>Eukaryota</taxon>
        <taxon>Metazoa</taxon>
        <taxon>Chordata</taxon>
        <taxon>Craniata</taxon>
        <taxon>Vertebrata</taxon>
        <taxon>Euteleostomi</taxon>
        <taxon>Actinopterygii</taxon>
        <taxon>Neopterygii</taxon>
        <taxon>Teleostei</taxon>
        <taxon>Neoteleostei</taxon>
        <taxon>Acanthomorphata</taxon>
        <taxon>Ovalentaria</taxon>
        <taxon>Atherinomorphae</taxon>
        <taxon>Cyprinodontiformes</taxon>
        <taxon>Poeciliidae</taxon>
        <taxon>Poeciliinae</taxon>
        <taxon>Xiphophorus</taxon>
    </lineage>
</organism>
<feature type="DNA-binding region" description="HMG box" evidence="4">
    <location>
        <begin position="104"/>
        <end position="172"/>
    </location>
</feature>
<dbReference type="CDD" id="cd22001">
    <property type="entry name" value="HMG-box_UBF1_rpt4"/>
    <property type="match status" value="1"/>
</dbReference>
<dbReference type="Proteomes" id="UP000002852">
    <property type="component" value="Unassembled WGS sequence"/>
</dbReference>
<evidence type="ECO:0000259" key="6">
    <source>
        <dbReference type="PROSITE" id="PS50118"/>
    </source>
</evidence>
<feature type="coiled-coil region" evidence="5">
    <location>
        <begin position="325"/>
        <end position="352"/>
    </location>
</feature>
<evidence type="ECO:0000256" key="5">
    <source>
        <dbReference type="SAM" id="Coils"/>
    </source>
</evidence>
<evidence type="ECO:0000313" key="8">
    <source>
        <dbReference type="Proteomes" id="UP000002852"/>
    </source>
</evidence>
<evidence type="ECO:0000256" key="1">
    <source>
        <dbReference type="ARBA" id="ARBA00004123"/>
    </source>
</evidence>
<dbReference type="PANTHER" id="PTHR46318:SF2">
    <property type="entry name" value="NUCLEOLAR TRANSCRIPTION FACTOR 1"/>
    <property type="match status" value="1"/>
</dbReference>
<keyword evidence="8" id="KW-1185">Reference proteome</keyword>
<dbReference type="GeneTree" id="ENSGT00940000169450"/>
<feature type="coiled-coil region" evidence="5">
    <location>
        <begin position="248"/>
        <end position="275"/>
    </location>
</feature>